<protein>
    <submittedName>
        <fullName evidence="2">Uncharacterized protein</fullName>
    </submittedName>
</protein>
<evidence type="ECO:0000256" key="1">
    <source>
        <dbReference type="SAM" id="MobiDB-lite"/>
    </source>
</evidence>
<comment type="caution">
    <text evidence="2">The sequence shown here is derived from an EMBL/GenBank/DDBJ whole genome shotgun (WGS) entry which is preliminary data.</text>
</comment>
<evidence type="ECO:0000313" key="3">
    <source>
        <dbReference type="Proteomes" id="UP000807342"/>
    </source>
</evidence>
<dbReference type="Proteomes" id="UP000807342">
    <property type="component" value="Unassembled WGS sequence"/>
</dbReference>
<keyword evidence="3" id="KW-1185">Reference proteome</keyword>
<dbReference type="EMBL" id="MU151374">
    <property type="protein sequence ID" value="KAF9444465.1"/>
    <property type="molecule type" value="Genomic_DNA"/>
</dbReference>
<feature type="compositionally biased region" description="Low complexity" evidence="1">
    <location>
        <begin position="122"/>
        <end position="135"/>
    </location>
</feature>
<evidence type="ECO:0000313" key="2">
    <source>
        <dbReference type="EMBL" id="KAF9444465.1"/>
    </source>
</evidence>
<feature type="region of interest" description="Disordered" evidence="1">
    <location>
        <begin position="70"/>
        <end position="89"/>
    </location>
</feature>
<dbReference type="AlphaFoldDB" id="A0A9P5X5K6"/>
<accession>A0A9P5X5K6</accession>
<sequence>MSAVRAQAAQPAQLCDYCHQKPKFGGHQYCSKTCASQAATLCNHCHKKPKFQNFDYCGKHCASLAAANGTKPRGAAANGTTVKKGTNINNNQQPAAGGNTIDPMQIAQIVVQHVPQLQSLLASAQGQGSGSSASANVQPGGTQPPSNNPFLNAVNTVGAAVQGTQSTNGSRSIPFFSRGKKNAQPPLNVSTKQAPDDLRCLIPGCKQPVHVDEEGIVSDYCSLRHREQAVTSGLASPCIMCLVLPQTDSDYFCSKACRDESMNKQYDDGEEEEEWDPVESQKP</sequence>
<feature type="compositionally biased region" description="Polar residues" evidence="1">
    <location>
        <begin position="78"/>
        <end position="89"/>
    </location>
</feature>
<feature type="compositionally biased region" description="Polar residues" evidence="1">
    <location>
        <begin position="136"/>
        <end position="149"/>
    </location>
</feature>
<reference evidence="2" key="1">
    <citation type="submission" date="2020-11" db="EMBL/GenBank/DDBJ databases">
        <authorList>
            <consortium name="DOE Joint Genome Institute"/>
            <person name="Ahrendt S."/>
            <person name="Riley R."/>
            <person name="Andreopoulos W."/>
            <person name="Labutti K."/>
            <person name="Pangilinan J."/>
            <person name="Ruiz-Duenas F.J."/>
            <person name="Barrasa J.M."/>
            <person name="Sanchez-Garcia M."/>
            <person name="Camarero S."/>
            <person name="Miyauchi S."/>
            <person name="Serrano A."/>
            <person name="Linde D."/>
            <person name="Babiker R."/>
            <person name="Drula E."/>
            <person name="Ayuso-Fernandez I."/>
            <person name="Pacheco R."/>
            <person name="Padilla G."/>
            <person name="Ferreira P."/>
            <person name="Barriuso J."/>
            <person name="Kellner H."/>
            <person name="Castanera R."/>
            <person name="Alfaro M."/>
            <person name="Ramirez L."/>
            <person name="Pisabarro A.G."/>
            <person name="Kuo A."/>
            <person name="Tritt A."/>
            <person name="Lipzen A."/>
            <person name="He G."/>
            <person name="Yan M."/>
            <person name="Ng V."/>
            <person name="Cullen D."/>
            <person name="Martin F."/>
            <person name="Rosso M.-N."/>
            <person name="Henrissat B."/>
            <person name="Hibbett D."/>
            <person name="Martinez A.T."/>
            <person name="Grigoriev I.V."/>
        </authorList>
    </citation>
    <scope>NUCLEOTIDE SEQUENCE</scope>
    <source>
        <strain evidence="2">MF-IS2</strain>
    </source>
</reference>
<name>A0A9P5X5K6_9AGAR</name>
<gene>
    <name evidence="2" type="ORF">P691DRAFT_778244</name>
</gene>
<feature type="region of interest" description="Disordered" evidence="1">
    <location>
        <begin position="263"/>
        <end position="283"/>
    </location>
</feature>
<organism evidence="2 3">
    <name type="scientific">Macrolepiota fuliginosa MF-IS2</name>
    <dbReference type="NCBI Taxonomy" id="1400762"/>
    <lineage>
        <taxon>Eukaryota</taxon>
        <taxon>Fungi</taxon>
        <taxon>Dikarya</taxon>
        <taxon>Basidiomycota</taxon>
        <taxon>Agaricomycotina</taxon>
        <taxon>Agaricomycetes</taxon>
        <taxon>Agaricomycetidae</taxon>
        <taxon>Agaricales</taxon>
        <taxon>Agaricineae</taxon>
        <taxon>Agaricaceae</taxon>
        <taxon>Macrolepiota</taxon>
    </lineage>
</organism>
<feature type="compositionally biased region" description="Acidic residues" evidence="1">
    <location>
        <begin position="268"/>
        <end position="277"/>
    </location>
</feature>
<proteinExistence type="predicted"/>
<feature type="region of interest" description="Disordered" evidence="1">
    <location>
        <begin position="122"/>
        <end position="149"/>
    </location>
</feature>
<dbReference type="OrthoDB" id="3171385at2759"/>